<dbReference type="RefSeq" id="WP_270154407.1">
    <property type="nucleotide sequence ID" value="NZ_JAPNNL010000024.1"/>
</dbReference>
<dbReference type="InterPro" id="IPR032710">
    <property type="entry name" value="NTF2-like_dom_sf"/>
</dbReference>
<dbReference type="Proteomes" id="UP001144036">
    <property type="component" value="Unassembled WGS sequence"/>
</dbReference>
<reference evidence="2" key="1">
    <citation type="submission" date="2022-11" db="EMBL/GenBank/DDBJ databases">
        <title>Nonomuraea corallina sp. nov., a new species of the genus Nonomuraea isolated from sea side sediment in Thai sea.</title>
        <authorList>
            <person name="Ngamcharungchit C."/>
            <person name="Matsumoto A."/>
            <person name="Suriyachadkun C."/>
            <person name="Panbangred W."/>
            <person name="Inahashi Y."/>
            <person name="Intra B."/>
        </authorList>
    </citation>
    <scope>NUCLEOTIDE SEQUENCE</scope>
    <source>
        <strain evidence="2">MCN248</strain>
    </source>
</reference>
<organism evidence="2 3">
    <name type="scientific">Nonomuraea corallina</name>
    <dbReference type="NCBI Taxonomy" id="2989783"/>
    <lineage>
        <taxon>Bacteria</taxon>
        <taxon>Bacillati</taxon>
        <taxon>Actinomycetota</taxon>
        <taxon>Actinomycetes</taxon>
        <taxon>Streptosporangiales</taxon>
        <taxon>Streptosporangiaceae</taxon>
        <taxon>Nonomuraea</taxon>
    </lineage>
</organism>
<proteinExistence type="predicted"/>
<keyword evidence="3" id="KW-1185">Reference proteome</keyword>
<dbReference type="Pfam" id="PF13577">
    <property type="entry name" value="SnoaL_4"/>
    <property type="match status" value="1"/>
</dbReference>
<dbReference type="CDD" id="cd00531">
    <property type="entry name" value="NTF2_like"/>
    <property type="match status" value="1"/>
</dbReference>
<sequence length="135" mass="14597">MVDTSHAEDEVLIRSLIGLAAHLADEGEPDDYRVLYTADATWSFGGSTQHGADEIVAATRQRRAEGVSGPGTATRHLVVPLHVTVTGDTATAVSYFLFFGDTTGTPVVRVFGVYTDEFVRTPEGWRIRSRTSRAG</sequence>
<evidence type="ECO:0000313" key="2">
    <source>
        <dbReference type="EMBL" id="MDA0633596.1"/>
    </source>
</evidence>
<accession>A0ABT4S9I9</accession>
<gene>
    <name evidence="2" type="ORF">OUY22_09210</name>
</gene>
<dbReference type="SUPFAM" id="SSF54427">
    <property type="entry name" value="NTF2-like"/>
    <property type="match status" value="1"/>
</dbReference>
<evidence type="ECO:0000259" key="1">
    <source>
        <dbReference type="Pfam" id="PF13577"/>
    </source>
</evidence>
<evidence type="ECO:0000313" key="3">
    <source>
        <dbReference type="Proteomes" id="UP001144036"/>
    </source>
</evidence>
<name>A0ABT4S9I9_9ACTN</name>
<dbReference type="InterPro" id="IPR037401">
    <property type="entry name" value="SnoaL-like"/>
</dbReference>
<protein>
    <submittedName>
        <fullName evidence="2">Nuclear transport factor 2 family protein</fullName>
    </submittedName>
</protein>
<comment type="caution">
    <text evidence="2">The sequence shown here is derived from an EMBL/GenBank/DDBJ whole genome shotgun (WGS) entry which is preliminary data.</text>
</comment>
<dbReference type="Gene3D" id="3.10.450.50">
    <property type="match status" value="1"/>
</dbReference>
<dbReference type="EMBL" id="JAPNNL010000024">
    <property type="protein sequence ID" value="MDA0633596.1"/>
    <property type="molecule type" value="Genomic_DNA"/>
</dbReference>
<feature type="domain" description="SnoaL-like" evidence="1">
    <location>
        <begin position="6"/>
        <end position="131"/>
    </location>
</feature>